<dbReference type="Gene3D" id="3.40.50.980">
    <property type="match status" value="2"/>
</dbReference>
<accession>A0ABD0SID0</accession>
<keyword evidence="4" id="KW-0576">Peroxisome</keyword>
<comment type="similarity">
    <text evidence="2">Belongs to the ATP-dependent AMP-binding enzyme family.</text>
</comment>
<comment type="caution">
    <text evidence="7">The sequence shown here is derived from an EMBL/GenBank/DDBJ whole genome shotgun (WGS) entry which is preliminary data.</text>
</comment>
<evidence type="ECO:0000313" key="9">
    <source>
        <dbReference type="Proteomes" id="UP001549921"/>
    </source>
</evidence>
<dbReference type="PANTHER" id="PTHR24096">
    <property type="entry name" value="LONG-CHAIN-FATTY-ACID--COA LIGASE"/>
    <property type="match status" value="1"/>
</dbReference>
<dbReference type="InterPro" id="IPR025110">
    <property type="entry name" value="AMP-bd_C"/>
</dbReference>
<dbReference type="InterPro" id="IPR045851">
    <property type="entry name" value="AMP-bd_C_sf"/>
</dbReference>
<dbReference type="SUPFAM" id="SSF56801">
    <property type="entry name" value="Acetyl-CoA synthetase-like"/>
    <property type="match status" value="1"/>
</dbReference>
<dbReference type="PANTHER" id="PTHR24096:SF149">
    <property type="entry name" value="AMP-BINDING DOMAIN-CONTAINING PROTEIN-RELATED"/>
    <property type="match status" value="1"/>
</dbReference>
<feature type="domain" description="AMP-binding enzyme C-terminal" evidence="6">
    <location>
        <begin position="452"/>
        <end position="528"/>
    </location>
</feature>
<dbReference type="InterPro" id="IPR000873">
    <property type="entry name" value="AMP-dep_synth/lig_dom"/>
</dbReference>
<evidence type="ECO:0000256" key="1">
    <source>
        <dbReference type="ARBA" id="ARBA00004275"/>
    </source>
</evidence>
<dbReference type="AlphaFoldDB" id="A0ABD0SID0"/>
<proteinExistence type="inferred from homology"/>
<organism evidence="7 9">
    <name type="scientific">Loxostege sticticalis</name>
    <name type="common">Beet webworm moth</name>
    <dbReference type="NCBI Taxonomy" id="481309"/>
    <lineage>
        <taxon>Eukaryota</taxon>
        <taxon>Metazoa</taxon>
        <taxon>Ecdysozoa</taxon>
        <taxon>Arthropoda</taxon>
        <taxon>Hexapoda</taxon>
        <taxon>Insecta</taxon>
        <taxon>Pterygota</taxon>
        <taxon>Neoptera</taxon>
        <taxon>Endopterygota</taxon>
        <taxon>Lepidoptera</taxon>
        <taxon>Glossata</taxon>
        <taxon>Ditrysia</taxon>
        <taxon>Pyraloidea</taxon>
        <taxon>Crambidae</taxon>
        <taxon>Pyraustinae</taxon>
        <taxon>Loxostege</taxon>
    </lineage>
</organism>
<dbReference type="GO" id="GO:0016874">
    <property type="term" value="F:ligase activity"/>
    <property type="evidence" value="ECO:0007669"/>
    <property type="project" value="UniProtKB-KW"/>
</dbReference>
<name>A0ABD0SID0_LOXSC</name>
<feature type="domain" description="AMP-dependent synthetase/ligase" evidence="5">
    <location>
        <begin position="39"/>
        <end position="400"/>
    </location>
</feature>
<dbReference type="EMBL" id="JBEDNZ010000020">
    <property type="protein sequence ID" value="KAL0819600.1"/>
    <property type="molecule type" value="Genomic_DNA"/>
</dbReference>
<dbReference type="GO" id="GO:0005777">
    <property type="term" value="C:peroxisome"/>
    <property type="evidence" value="ECO:0007669"/>
    <property type="project" value="UniProtKB-SubCell"/>
</dbReference>
<evidence type="ECO:0000256" key="3">
    <source>
        <dbReference type="ARBA" id="ARBA00022598"/>
    </source>
</evidence>
<dbReference type="Proteomes" id="UP001549921">
    <property type="component" value="Unassembled WGS sequence"/>
</dbReference>
<comment type="subcellular location">
    <subcellularLocation>
        <location evidence="1">Peroxisome</location>
    </subcellularLocation>
</comment>
<evidence type="ECO:0000313" key="8">
    <source>
        <dbReference type="EMBL" id="KAL0819600.1"/>
    </source>
</evidence>
<evidence type="ECO:0000259" key="5">
    <source>
        <dbReference type="Pfam" id="PF00501"/>
    </source>
</evidence>
<dbReference type="FunFam" id="3.30.300.30:FF:000007">
    <property type="entry name" value="4-coumarate--CoA ligase 2"/>
    <property type="match status" value="1"/>
</dbReference>
<dbReference type="Pfam" id="PF00501">
    <property type="entry name" value="AMP-binding"/>
    <property type="match status" value="1"/>
</dbReference>
<dbReference type="Gene3D" id="2.30.38.10">
    <property type="entry name" value="Luciferase, Domain 3"/>
    <property type="match status" value="1"/>
</dbReference>
<dbReference type="PROSITE" id="PS00455">
    <property type="entry name" value="AMP_BINDING"/>
    <property type="match status" value="1"/>
</dbReference>
<reference evidence="7 9" key="1">
    <citation type="submission" date="2024-06" db="EMBL/GenBank/DDBJ databases">
        <title>A chromosome-level genome assembly of beet webworm, Loxostege sticticalis.</title>
        <authorList>
            <person name="Zhang Y."/>
        </authorList>
    </citation>
    <scope>NUCLEOTIDE SEQUENCE [LARGE SCALE GENOMIC DNA]</scope>
    <source>
        <strain evidence="7">AQ028</strain>
        <tissue evidence="7">Male pupae</tissue>
    </source>
</reference>
<protein>
    <submittedName>
        <fullName evidence="7">Uncharacterized protein</fullName>
    </submittedName>
</protein>
<dbReference type="CDD" id="cd05911">
    <property type="entry name" value="Firefly_Luc_like"/>
    <property type="match status" value="1"/>
</dbReference>
<evidence type="ECO:0000313" key="7">
    <source>
        <dbReference type="EMBL" id="KAL0819592.1"/>
    </source>
</evidence>
<dbReference type="EMBL" id="JBEDNZ010000020">
    <property type="protein sequence ID" value="KAL0819592.1"/>
    <property type="molecule type" value="Genomic_DNA"/>
</dbReference>
<dbReference type="Pfam" id="PF13193">
    <property type="entry name" value="AMP-binding_C"/>
    <property type="match status" value="1"/>
</dbReference>
<evidence type="ECO:0000259" key="6">
    <source>
        <dbReference type="Pfam" id="PF13193"/>
    </source>
</evidence>
<sequence>MVSIINNVVHGGPAFYIPAHISFGQYVVDKFRAVFDTEEGSKVAMTNGETGQETTYRQLLQEIVNVGTGLKKLGVKRGDVVALCSENKSEYIAAALAVVCCGATITPLNIQYTKDEMTHVMKISKPNMLICSEAAMKLNYSTFKKVPFIKKIIQLDGEPTVAGVIPYRELLVATDVWAFEATEVQGWTDTAYILYSSGTTGLPKGVMLTHLNILYSAANFENGDKNNPIPDLKFLTIVPWYHAYGLMSTINYLIVRKQLVYLSGFNPKKYLNAIQEYKINVLVAVPPIVVFLAKSPLAAQYDLSSVLVVLCGAAPLSVETINDAMKRLPTCLGIFQGYGMTETSLLATTDLDMEKSKPGSGGYPVPGLKAKVVDLDTGKKQGPRQSGEICLKGPLMMKGYAGNEAATREMIDSEGYLKTGDIGYYDEDGSFFVIDRLKELIKYKGYQVPPAEVESVLLEHPAVAESAVVGAPDEAAGELPTAFVVLKPGITATEKEIIDFAATRLSSAKRLHGGVIFIDAIPKNPSGKILRRVLRQKLKEKKKSKL</sequence>
<dbReference type="Gene3D" id="3.30.300.30">
    <property type="match status" value="1"/>
</dbReference>
<gene>
    <name evidence="7" type="ORF">ABMA28_007680</name>
    <name evidence="8" type="ORF">ABMA28_007686</name>
</gene>
<evidence type="ECO:0000256" key="4">
    <source>
        <dbReference type="ARBA" id="ARBA00023140"/>
    </source>
</evidence>
<dbReference type="EMBL" id="JBEDNZ010000020">
    <property type="protein sequence ID" value="KAL0819594.1"/>
    <property type="molecule type" value="Genomic_DNA"/>
</dbReference>
<keyword evidence="3" id="KW-0436">Ligase</keyword>
<dbReference type="InterPro" id="IPR020845">
    <property type="entry name" value="AMP-binding_CS"/>
</dbReference>
<evidence type="ECO:0000256" key="2">
    <source>
        <dbReference type="ARBA" id="ARBA00006432"/>
    </source>
</evidence>